<feature type="region of interest" description="Disordered" evidence="1">
    <location>
        <begin position="124"/>
        <end position="199"/>
    </location>
</feature>
<evidence type="ECO:0000313" key="3">
    <source>
        <dbReference type="Proteomes" id="UP000002494"/>
    </source>
</evidence>
<sequence>MGICIVCRPRSAAHTRLAGRSMWSSPWLSVNPVCQVQSWASVISSAFCYAPVPMAILCRMPASRTLPTGGTSSIYLLQVGSHLGGGKQLPALQLAHLEQGGRGTHVDTANGGGPVAVSCREGWHQARGAPDPGGERAPSGRAPASGGAGEAAAGGGAHDACAGRASGLPGPAAARGPGRAGSRQGPVRRRRPGGHPEGEREIFTLQEQLLSSEATVRSLQAAVEQRDQMIQELQPRADLLQDITRQRPPLAALLATLEEAEELGPLPSSHSHGAQLLPDGPGPPLGNSMREEEGQDDQQPAVFGTTV</sequence>
<organism evidence="2 3">
    <name type="scientific">Rattus norvegicus</name>
    <name type="common">Rat</name>
    <dbReference type="NCBI Taxonomy" id="10116"/>
    <lineage>
        <taxon>Eukaryota</taxon>
        <taxon>Metazoa</taxon>
        <taxon>Chordata</taxon>
        <taxon>Craniata</taxon>
        <taxon>Vertebrata</taxon>
        <taxon>Euteleostomi</taxon>
        <taxon>Mammalia</taxon>
        <taxon>Eutheria</taxon>
        <taxon>Euarchontoglires</taxon>
        <taxon>Glires</taxon>
        <taxon>Rodentia</taxon>
        <taxon>Myomorpha</taxon>
        <taxon>Muroidea</taxon>
        <taxon>Muridae</taxon>
        <taxon>Murinae</taxon>
        <taxon>Rattus</taxon>
    </lineage>
</organism>
<evidence type="ECO:0000313" key="2">
    <source>
        <dbReference type="Ensembl" id="ENSRNOP00000102946.1"/>
    </source>
</evidence>
<dbReference type="Proteomes" id="UP000002494">
    <property type="component" value="Chromosome 9"/>
</dbReference>
<protein>
    <submittedName>
        <fullName evidence="2">Vimentin-type intermediate filament associated coiled-coil protein</fullName>
    </submittedName>
</protein>
<evidence type="ECO:0000256" key="1">
    <source>
        <dbReference type="SAM" id="MobiDB-lite"/>
    </source>
</evidence>
<dbReference type="RGD" id="1303340">
    <property type="gene designation" value="Vmac"/>
</dbReference>
<gene>
    <name evidence="2" type="primary">Vmac</name>
</gene>
<dbReference type="Ensembl" id="ENSRNOT00000164076.1">
    <property type="protein sequence ID" value="ENSRNOP00000102946.1"/>
    <property type="gene ID" value="ENSRNOG00000065863.2"/>
</dbReference>
<reference evidence="2" key="2">
    <citation type="submission" date="2025-08" db="UniProtKB">
        <authorList>
            <consortium name="Ensembl"/>
        </authorList>
    </citation>
    <scope>IDENTIFICATION</scope>
    <source>
        <strain evidence="2">Brown Norway</strain>
    </source>
</reference>
<feature type="compositionally biased region" description="Gly residues" evidence="1">
    <location>
        <begin position="146"/>
        <end position="157"/>
    </location>
</feature>
<feature type="region of interest" description="Disordered" evidence="1">
    <location>
        <begin position="262"/>
        <end position="307"/>
    </location>
</feature>
<keyword evidence="3" id="KW-1185">Reference proteome</keyword>
<accession>A0ABK0L2E1</accession>
<reference evidence="2" key="3">
    <citation type="submission" date="2025-09" db="UniProtKB">
        <authorList>
            <consortium name="Ensembl"/>
        </authorList>
    </citation>
    <scope>IDENTIFICATION</scope>
    <source>
        <strain evidence="2">Brown Norway</strain>
    </source>
</reference>
<name>A0ABK0L2E1_RAT</name>
<reference evidence="2" key="1">
    <citation type="submission" date="2024-01" db="EMBL/GenBank/DDBJ databases">
        <title>GRCr8: a new rat reference genome assembly contstructed from accurate long reads and long range scaffolding.</title>
        <authorList>
            <person name="Doris P.A."/>
            <person name="Kalbfleisch T."/>
            <person name="Li K."/>
            <person name="Howe K."/>
            <person name="Wood J."/>
        </authorList>
    </citation>
    <scope>NUCLEOTIDE SEQUENCE [LARGE SCALE GENOMIC DNA]</scope>
    <source>
        <strain evidence="2">Brown Norway</strain>
    </source>
</reference>
<proteinExistence type="predicted"/>
<dbReference type="GeneTree" id="ENSGT00390000007212"/>
<feature type="compositionally biased region" description="Low complexity" evidence="1">
    <location>
        <begin position="158"/>
        <end position="185"/>
    </location>
</feature>